<feature type="compositionally biased region" description="Basic and acidic residues" evidence="1">
    <location>
        <begin position="227"/>
        <end position="238"/>
    </location>
</feature>
<accession>A0A2T7EEW8</accession>
<dbReference type="EMBL" id="CM009751">
    <property type="protein sequence ID" value="PUZ66374.1"/>
    <property type="molecule type" value="Genomic_DNA"/>
</dbReference>
<sequence>MAEEGGNSGARLSSFGSPSKLRVGGNSGARLSSFGSPSKLVGGNSGGRLTSLGSPSKLDLLWVPDRMDSSTACRVLIWVPGFWGGEGADWNATRDILWIRDTDVVCWIDFYSDLCEEVKVHADQKVSITYWDKNERVYKKIESGSTLFSAFGMYWDIRRLPLCCSVVEPVKQPKPWSANTEVDQSANNLPEQPDERSHKGPDKEPEPSSGHTKVDQSTNNLPEQPDEQSHKEPDKKPEPSSANSEPENIWGEDDEVEYVGADDEQKMYKE</sequence>
<dbReference type="AlphaFoldDB" id="A0A2T7EEW8"/>
<organism evidence="2 3">
    <name type="scientific">Panicum hallii var. hallii</name>
    <dbReference type="NCBI Taxonomy" id="1504633"/>
    <lineage>
        <taxon>Eukaryota</taxon>
        <taxon>Viridiplantae</taxon>
        <taxon>Streptophyta</taxon>
        <taxon>Embryophyta</taxon>
        <taxon>Tracheophyta</taxon>
        <taxon>Spermatophyta</taxon>
        <taxon>Magnoliopsida</taxon>
        <taxon>Liliopsida</taxon>
        <taxon>Poales</taxon>
        <taxon>Poaceae</taxon>
        <taxon>PACMAD clade</taxon>
        <taxon>Panicoideae</taxon>
        <taxon>Panicodae</taxon>
        <taxon>Paniceae</taxon>
        <taxon>Panicinae</taxon>
        <taxon>Panicum</taxon>
        <taxon>Panicum sect. Panicum</taxon>
    </lineage>
</organism>
<dbReference type="Proteomes" id="UP000244336">
    <property type="component" value="Chromosome 3"/>
</dbReference>
<evidence type="ECO:0000256" key="1">
    <source>
        <dbReference type="SAM" id="MobiDB-lite"/>
    </source>
</evidence>
<proteinExistence type="predicted"/>
<dbReference type="EMBL" id="CM009751">
    <property type="protein sequence ID" value="PUZ66373.1"/>
    <property type="molecule type" value="Genomic_DNA"/>
</dbReference>
<keyword evidence="3" id="KW-1185">Reference proteome</keyword>
<feature type="region of interest" description="Disordered" evidence="1">
    <location>
        <begin position="175"/>
        <end position="270"/>
    </location>
</feature>
<dbReference type="Gramene" id="PUZ66373">
    <property type="protein sequence ID" value="PUZ66373"/>
    <property type="gene ID" value="GQ55_3G302400"/>
</dbReference>
<feature type="compositionally biased region" description="Basic and acidic residues" evidence="1">
    <location>
        <begin position="193"/>
        <end position="206"/>
    </location>
</feature>
<feature type="region of interest" description="Disordered" evidence="1">
    <location>
        <begin position="1"/>
        <end position="26"/>
    </location>
</feature>
<feature type="compositionally biased region" description="Polar residues" evidence="1">
    <location>
        <begin position="177"/>
        <end position="190"/>
    </location>
</feature>
<reference evidence="2 3" key="1">
    <citation type="submission" date="2018-04" db="EMBL/GenBank/DDBJ databases">
        <title>WGS assembly of Panicum hallii var. hallii HAL2.</title>
        <authorList>
            <person name="Lovell J."/>
            <person name="Jenkins J."/>
            <person name="Lowry D."/>
            <person name="Mamidi S."/>
            <person name="Sreedasyam A."/>
            <person name="Weng X."/>
            <person name="Barry K."/>
            <person name="Bonette J."/>
            <person name="Campitelli B."/>
            <person name="Daum C."/>
            <person name="Gordon S."/>
            <person name="Gould B."/>
            <person name="Lipzen A."/>
            <person name="MacQueen A."/>
            <person name="Palacio-Mejia J."/>
            <person name="Plott C."/>
            <person name="Shakirov E."/>
            <person name="Shu S."/>
            <person name="Yoshinaga Y."/>
            <person name="Zane M."/>
            <person name="Rokhsar D."/>
            <person name="Grimwood J."/>
            <person name="Schmutz J."/>
            <person name="Juenger T."/>
        </authorList>
    </citation>
    <scope>NUCLEOTIDE SEQUENCE [LARGE SCALE GENOMIC DNA]</scope>
    <source>
        <strain evidence="3">cv. HAL2</strain>
        <strain evidence="2">HAL2</strain>
    </source>
</reference>
<feature type="compositionally biased region" description="Acidic residues" evidence="1">
    <location>
        <begin position="250"/>
        <end position="262"/>
    </location>
</feature>
<protein>
    <submittedName>
        <fullName evidence="2">Uncharacterized protein</fullName>
    </submittedName>
</protein>
<evidence type="ECO:0000313" key="3">
    <source>
        <dbReference type="Proteomes" id="UP000244336"/>
    </source>
</evidence>
<evidence type="ECO:0000313" key="2">
    <source>
        <dbReference type="EMBL" id="PUZ66374.1"/>
    </source>
</evidence>
<gene>
    <name evidence="2" type="ORF">GQ55_3G302400</name>
</gene>
<feature type="compositionally biased region" description="Polar residues" evidence="1">
    <location>
        <begin position="209"/>
        <end position="222"/>
    </location>
</feature>
<name>A0A2T7EEW8_9POAL</name>
<dbReference type="Gramene" id="PUZ66374">
    <property type="protein sequence ID" value="PUZ66374"/>
    <property type="gene ID" value="GQ55_3G302400"/>
</dbReference>